<proteinExistence type="predicted"/>
<keyword evidence="2" id="KW-1185">Reference proteome</keyword>
<organism evidence="1 2">
    <name type="scientific">Electrophorus voltai</name>
    <dbReference type="NCBI Taxonomy" id="2609070"/>
    <lineage>
        <taxon>Eukaryota</taxon>
        <taxon>Metazoa</taxon>
        <taxon>Chordata</taxon>
        <taxon>Craniata</taxon>
        <taxon>Vertebrata</taxon>
        <taxon>Euteleostomi</taxon>
        <taxon>Actinopterygii</taxon>
        <taxon>Neopterygii</taxon>
        <taxon>Teleostei</taxon>
        <taxon>Ostariophysi</taxon>
        <taxon>Gymnotiformes</taxon>
        <taxon>Gymnotoidei</taxon>
        <taxon>Gymnotidae</taxon>
        <taxon>Electrophorus</taxon>
    </lineage>
</organism>
<protein>
    <submittedName>
        <fullName evidence="1">Uncharacterized protein</fullName>
    </submittedName>
</protein>
<dbReference type="EMBL" id="JAROKS010000026">
    <property type="protein sequence ID" value="KAK1784736.1"/>
    <property type="molecule type" value="Genomic_DNA"/>
</dbReference>
<dbReference type="AlphaFoldDB" id="A0AAD8YRR6"/>
<comment type="caution">
    <text evidence="1">The sequence shown here is derived from an EMBL/GenBank/DDBJ whole genome shotgun (WGS) entry which is preliminary data.</text>
</comment>
<gene>
    <name evidence="1" type="ORF">P4O66_003279</name>
</gene>
<accession>A0AAD8YRR6</accession>
<evidence type="ECO:0000313" key="2">
    <source>
        <dbReference type="Proteomes" id="UP001239994"/>
    </source>
</evidence>
<evidence type="ECO:0000313" key="1">
    <source>
        <dbReference type="EMBL" id="KAK1784736.1"/>
    </source>
</evidence>
<dbReference type="Proteomes" id="UP001239994">
    <property type="component" value="Unassembled WGS sequence"/>
</dbReference>
<name>A0AAD8YRR6_9TELE</name>
<sequence length="111" mass="12589">MGVSAQRRHKQHSEDLFKTTVTRVPCSTDYNTTNTLPSDEGVEVLSQFFICFVTSWASMGLDPALLDRYVRMLSVDIIFPHKLLRNLENLGLGSFMCTWVMEFLTGSPGQR</sequence>
<reference evidence="1" key="1">
    <citation type="submission" date="2023-03" db="EMBL/GenBank/DDBJ databases">
        <title>Electrophorus voltai genome.</title>
        <authorList>
            <person name="Bian C."/>
        </authorList>
    </citation>
    <scope>NUCLEOTIDE SEQUENCE</scope>
    <source>
        <strain evidence="1">CB-2022</strain>
        <tissue evidence="1">Muscle</tissue>
    </source>
</reference>